<comment type="caution">
    <text evidence="2">The sequence shown here is derived from an EMBL/GenBank/DDBJ whole genome shotgun (WGS) entry which is preliminary data.</text>
</comment>
<dbReference type="EMBL" id="NKFA01000009">
    <property type="protein sequence ID" value="OXI39643.1"/>
    <property type="molecule type" value="Genomic_DNA"/>
</dbReference>
<gene>
    <name evidence="2" type="ORF">CFB84_25195</name>
</gene>
<proteinExistence type="predicted"/>
<evidence type="ECO:0000313" key="2">
    <source>
        <dbReference type="EMBL" id="OXI39643.1"/>
    </source>
</evidence>
<dbReference type="AlphaFoldDB" id="A0A228IB46"/>
<protein>
    <submittedName>
        <fullName evidence="2">Uncharacterized protein</fullName>
    </submittedName>
</protein>
<accession>A0A228IB46</accession>
<name>A0A228IB46_9BURK</name>
<organism evidence="2 3">
    <name type="scientific">Burkholderia aenigmatica</name>
    <dbReference type="NCBI Taxonomy" id="2015348"/>
    <lineage>
        <taxon>Bacteria</taxon>
        <taxon>Pseudomonadati</taxon>
        <taxon>Pseudomonadota</taxon>
        <taxon>Betaproteobacteria</taxon>
        <taxon>Burkholderiales</taxon>
        <taxon>Burkholderiaceae</taxon>
        <taxon>Burkholderia</taxon>
        <taxon>Burkholderia cepacia complex</taxon>
    </lineage>
</organism>
<evidence type="ECO:0000313" key="3">
    <source>
        <dbReference type="Proteomes" id="UP000214600"/>
    </source>
</evidence>
<sequence>MAKATTRSAIRQDAVVRVDRLAGRVDLADLDVQAQHMPHVANGVLQAIVDRARFGAPDAAAVECCGERDRSQAGDRSSQPRSVYHRTDGATRGTNRHGLVRHAARKR</sequence>
<reference evidence="3" key="1">
    <citation type="submission" date="2017-06" db="EMBL/GenBank/DDBJ databases">
        <authorList>
            <person name="LiPuma J."/>
            <person name="Spilker T."/>
        </authorList>
    </citation>
    <scope>NUCLEOTIDE SEQUENCE [LARGE SCALE GENOMIC DNA]</scope>
    <source>
        <strain evidence="3">AU17325</strain>
    </source>
</reference>
<feature type="compositionally biased region" description="Basic residues" evidence="1">
    <location>
        <begin position="94"/>
        <end position="107"/>
    </location>
</feature>
<feature type="region of interest" description="Disordered" evidence="1">
    <location>
        <begin position="65"/>
        <end position="107"/>
    </location>
</feature>
<evidence type="ECO:0000256" key="1">
    <source>
        <dbReference type="SAM" id="MobiDB-lite"/>
    </source>
</evidence>
<dbReference type="Proteomes" id="UP000214600">
    <property type="component" value="Unassembled WGS sequence"/>
</dbReference>
<reference evidence="2 3" key="2">
    <citation type="submission" date="2017-08" db="EMBL/GenBank/DDBJ databases">
        <title>WGS of novel Burkholderia cepaca complex species.</title>
        <authorList>
            <person name="Lipuma J."/>
            <person name="Spilker T."/>
        </authorList>
    </citation>
    <scope>NUCLEOTIDE SEQUENCE [LARGE SCALE GENOMIC DNA]</scope>
    <source>
        <strain evidence="2 3">AU17325</strain>
    </source>
</reference>